<dbReference type="AlphaFoldDB" id="A0A1H3W7G5"/>
<reference evidence="1 2" key="1">
    <citation type="submission" date="2016-10" db="EMBL/GenBank/DDBJ databases">
        <authorList>
            <person name="de Groot N.N."/>
        </authorList>
    </citation>
    <scope>NUCLEOTIDE SEQUENCE [LARGE SCALE GENOMIC DNA]</scope>
    <source>
        <strain evidence="1 2">Vu-144</strain>
    </source>
</reference>
<dbReference type="PANTHER" id="PTHR14097:SF8">
    <property type="entry name" value="NAD(P)-BINDING DOMAIN-CONTAINING PROTEIN"/>
    <property type="match status" value="1"/>
</dbReference>
<proteinExistence type="predicted"/>
<dbReference type="SUPFAM" id="SSF51735">
    <property type="entry name" value="NAD(P)-binding Rossmann-fold domains"/>
    <property type="match status" value="1"/>
</dbReference>
<organism evidence="1 2">
    <name type="scientific">Arachidicoccus rhizosphaerae</name>
    <dbReference type="NCBI Taxonomy" id="551991"/>
    <lineage>
        <taxon>Bacteria</taxon>
        <taxon>Pseudomonadati</taxon>
        <taxon>Bacteroidota</taxon>
        <taxon>Chitinophagia</taxon>
        <taxon>Chitinophagales</taxon>
        <taxon>Chitinophagaceae</taxon>
        <taxon>Arachidicoccus</taxon>
    </lineage>
</organism>
<dbReference type="Gene3D" id="3.40.50.720">
    <property type="entry name" value="NAD(P)-binding Rossmann-like Domain"/>
    <property type="match status" value="1"/>
</dbReference>
<dbReference type="PANTHER" id="PTHR14097">
    <property type="entry name" value="OXIDOREDUCTASE HTATIP2"/>
    <property type="match status" value="1"/>
</dbReference>
<evidence type="ECO:0000313" key="2">
    <source>
        <dbReference type="Proteomes" id="UP000199041"/>
    </source>
</evidence>
<name>A0A1H3W7G5_9BACT</name>
<gene>
    <name evidence="1" type="ORF">SAMN05192529_102196</name>
</gene>
<evidence type="ECO:0000313" key="1">
    <source>
        <dbReference type="EMBL" id="SDZ83016.1"/>
    </source>
</evidence>
<keyword evidence="2" id="KW-1185">Reference proteome</keyword>
<accession>A0A1H3W7G5</accession>
<dbReference type="EMBL" id="FNQY01000002">
    <property type="protein sequence ID" value="SDZ83016.1"/>
    <property type="molecule type" value="Genomic_DNA"/>
</dbReference>
<sequence>MPAFKAAIMDKNIYENKLGHQPIRAIITGATGMVGEGVLNTCLENSDVEAVLVVSRRPTGISHPKLKEIIHQDFFDCSGIAGQLDGYNACFFCLGVTSLGKTEAAYHKLTYELTLQFAKTLCLINKNMTFCYISGKGTDRSAKSAIMWSRVKGITERDLDRLPFSKVFCFRPSIIIPTPGNRHTLKIYHYFSWLFPLLSKCFPASFCTLKELSQAMVNAVNLPIDRAIYEVADIHEAATPDH</sequence>
<dbReference type="Proteomes" id="UP000199041">
    <property type="component" value="Unassembled WGS sequence"/>
</dbReference>
<dbReference type="STRING" id="551991.SAMN05192529_102196"/>
<dbReference type="InterPro" id="IPR036291">
    <property type="entry name" value="NAD(P)-bd_dom_sf"/>
</dbReference>
<protein>
    <submittedName>
        <fullName evidence="1">Uncharacterized conserved protein YbjT, contains NAD(P)-binding and DUF2867 domains</fullName>
    </submittedName>
</protein>